<gene>
    <name evidence="2" type="ORF">BTW07_06825</name>
</gene>
<keyword evidence="3" id="KW-1185">Reference proteome</keyword>
<evidence type="ECO:0000313" key="3">
    <source>
        <dbReference type="Proteomes" id="UP000186878"/>
    </source>
</evidence>
<organism evidence="2 3">
    <name type="scientific">Salinicola socius</name>
    <dbReference type="NCBI Taxonomy" id="404433"/>
    <lineage>
        <taxon>Bacteria</taxon>
        <taxon>Pseudomonadati</taxon>
        <taxon>Pseudomonadota</taxon>
        <taxon>Gammaproteobacteria</taxon>
        <taxon>Oceanospirillales</taxon>
        <taxon>Halomonadaceae</taxon>
        <taxon>Salinicola</taxon>
    </lineage>
</organism>
<evidence type="ECO:0000259" key="1">
    <source>
        <dbReference type="Pfam" id="PF05229"/>
    </source>
</evidence>
<dbReference type="InterPro" id="IPR007893">
    <property type="entry name" value="Spore_coat_U/FanG"/>
</dbReference>
<sequence length="332" mass="34738">MRSARRFKMLLLWSGLLVGLIVSRMGMACSVNAPTPTASFGSLSSLGVGTMTQQTQALPSAGLRCPGSVLGLIVSGDRVNATLSSVNGGRLRNEAGDTIGYSIFADAAGQAPLTLGTAYNYYNSYILGLLGLLSGQAADIPMYFRTQPGTAANVSAGTYTDTLTVRWNWSICTGIGIGSLCLGRNSGNGTSVISLSLTVSPDCAINAPNLDFGSAPLIQGFDPVTQTISIRCTKGANYTVGISDGMHASGGQRRLEAGGNYLRYELYQGVSSQARWGNQGSARRGSGQADIQPGNYDGLSWQGFTYRAEILPNQATPPPATYTDTLVVDVAF</sequence>
<comment type="caution">
    <text evidence="2">The sequence shown here is derived from an EMBL/GenBank/DDBJ whole genome shotgun (WGS) entry which is preliminary data.</text>
</comment>
<dbReference type="SMART" id="SM00972">
    <property type="entry name" value="SCPU"/>
    <property type="match status" value="2"/>
</dbReference>
<dbReference type="Pfam" id="PF05229">
    <property type="entry name" value="SCPU"/>
    <property type="match status" value="2"/>
</dbReference>
<accession>A0A1Q8SU07</accession>
<proteinExistence type="predicted"/>
<feature type="domain" description="Spore coat protein U/FanG" evidence="1">
    <location>
        <begin position="191"/>
        <end position="328"/>
    </location>
</feature>
<dbReference type="RefSeq" id="WP_075569420.1">
    <property type="nucleotide sequence ID" value="NZ_MSDO01000007.1"/>
</dbReference>
<dbReference type="InterPro" id="IPR053167">
    <property type="entry name" value="Spore_coat_component"/>
</dbReference>
<dbReference type="Proteomes" id="UP000186878">
    <property type="component" value="Unassembled WGS sequence"/>
</dbReference>
<dbReference type="STRING" id="404433.BTW07_06825"/>
<name>A0A1Q8SU07_9GAMM</name>
<evidence type="ECO:0000313" key="2">
    <source>
        <dbReference type="EMBL" id="OLO04930.1"/>
    </source>
</evidence>
<dbReference type="PANTHER" id="PTHR37089">
    <property type="entry name" value="PROTEIN U-RELATED"/>
    <property type="match status" value="1"/>
</dbReference>
<dbReference type="EMBL" id="MSDO01000007">
    <property type="protein sequence ID" value="OLO04930.1"/>
    <property type="molecule type" value="Genomic_DNA"/>
</dbReference>
<protein>
    <recommendedName>
        <fullName evidence="1">Spore coat protein U/FanG domain-containing protein</fullName>
    </recommendedName>
</protein>
<feature type="domain" description="Spore coat protein U/FanG" evidence="1">
    <location>
        <begin position="27"/>
        <end position="165"/>
    </location>
</feature>
<dbReference type="AlphaFoldDB" id="A0A1Q8SU07"/>
<dbReference type="PANTHER" id="PTHR37089:SF1">
    <property type="entry name" value="MEMBRANE PROTEIN"/>
    <property type="match status" value="1"/>
</dbReference>
<reference evidence="2 3" key="1">
    <citation type="submission" date="2016-12" db="EMBL/GenBank/DDBJ databases">
        <title>Draft genome sequences of strains Salinicola socius SMB35, Salinicola sp. MH3R3-1 and Chromohalobacter sp. SMB17 from the Verkhnekamsk potash mining region of Russia.</title>
        <authorList>
            <person name="Mavrodi D.V."/>
            <person name="Olsson B.E."/>
            <person name="Korsakova E.S."/>
            <person name="Pyankova A."/>
            <person name="Mavrodi O.V."/>
            <person name="Plotnikova E.G."/>
        </authorList>
    </citation>
    <scope>NUCLEOTIDE SEQUENCE [LARGE SCALE GENOMIC DNA]</scope>
    <source>
        <strain evidence="2 3">SMB35</strain>
    </source>
</reference>